<dbReference type="Pfam" id="PF12125">
    <property type="entry name" value="Beta-TrCP_D"/>
    <property type="match status" value="1"/>
</dbReference>
<dbReference type="PRINTS" id="PR00320">
    <property type="entry name" value="GPROTEINBRPT"/>
</dbReference>
<name>A0AAJ7L6R7_9ACAR</name>
<dbReference type="SUPFAM" id="SSF81383">
    <property type="entry name" value="F-box domain"/>
    <property type="match status" value="1"/>
</dbReference>
<dbReference type="SUPFAM" id="SSF50978">
    <property type="entry name" value="WD40 repeat-like"/>
    <property type="match status" value="1"/>
</dbReference>
<dbReference type="InterPro" id="IPR019775">
    <property type="entry name" value="WD40_repeat_CS"/>
</dbReference>
<dbReference type="InterPro" id="IPR020472">
    <property type="entry name" value="WD40_PAC1"/>
</dbReference>
<dbReference type="InterPro" id="IPR036322">
    <property type="entry name" value="WD40_repeat_dom_sf"/>
</dbReference>
<dbReference type="PANTHER" id="PTHR14604">
    <property type="entry name" value="WD40 REPEAT PF20"/>
    <property type="match status" value="1"/>
</dbReference>
<keyword evidence="2" id="KW-0677">Repeat</keyword>
<dbReference type="AlphaFoldDB" id="A0AAJ7L6R7"/>
<evidence type="ECO:0000256" key="4">
    <source>
        <dbReference type="PROSITE-ProRule" id="PRU00221"/>
    </source>
</evidence>
<reference evidence="9" key="1">
    <citation type="submission" date="2025-08" db="UniProtKB">
        <authorList>
            <consortium name="RefSeq"/>
        </authorList>
    </citation>
    <scope>IDENTIFICATION</scope>
</reference>
<organism evidence="8 9">
    <name type="scientific">Galendromus occidentalis</name>
    <name type="common">western predatory mite</name>
    <dbReference type="NCBI Taxonomy" id="34638"/>
    <lineage>
        <taxon>Eukaryota</taxon>
        <taxon>Metazoa</taxon>
        <taxon>Ecdysozoa</taxon>
        <taxon>Arthropoda</taxon>
        <taxon>Chelicerata</taxon>
        <taxon>Arachnida</taxon>
        <taxon>Acari</taxon>
        <taxon>Parasitiformes</taxon>
        <taxon>Mesostigmata</taxon>
        <taxon>Gamasina</taxon>
        <taxon>Phytoseioidea</taxon>
        <taxon>Phytoseiidae</taxon>
        <taxon>Typhlodrominae</taxon>
        <taxon>Galendromus</taxon>
    </lineage>
</organism>
<evidence type="ECO:0000313" key="8">
    <source>
        <dbReference type="Proteomes" id="UP000694867"/>
    </source>
</evidence>
<dbReference type="PROSITE" id="PS50082">
    <property type="entry name" value="WD_REPEATS_2"/>
    <property type="match status" value="7"/>
</dbReference>
<dbReference type="PANTHER" id="PTHR14604:SF4">
    <property type="entry name" value="F-BOX DOMAIN-CONTAINING PROTEIN"/>
    <property type="match status" value="1"/>
</dbReference>
<feature type="repeat" description="WD" evidence="4">
    <location>
        <begin position="283"/>
        <end position="322"/>
    </location>
</feature>
<dbReference type="InterPro" id="IPR021977">
    <property type="entry name" value="Beta-TrCP_D"/>
</dbReference>
<keyword evidence="8" id="KW-1185">Reference proteome</keyword>
<dbReference type="Pfam" id="PF00400">
    <property type="entry name" value="WD40"/>
    <property type="match status" value="7"/>
</dbReference>
<dbReference type="KEGG" id="goe:100907749"/>
<keyword evidence="3" id="KW-0833">Ubl conjugation pathway</keyword>
<feature type="region of interest" description="Disordered" evidence="5">
    <location>
        <begin position="495"/>
        <end position="521"/>
    </location>
</feature>
<dbReference type="Gene3D" id="1.20.1280.50">
    <property type="match status" value="1"/>
</dbReference>
<feature type="repeat" description="WD" evidence="4">
    <location>
        <begin position="243"/>
        <end position="282"/>
    </location>
</feature>
<evidence type="ECO:0000313" key="9">
    <source>
        <dbReference type="RefSeq" id="XP_018495541.1"/>
    </source>
</evidence>
<dbReference type="Proteomes" id="UP000694867">
    <property type="component" value="Unplaced"/>
</dbReference>
<dbReference type="RefSeq" id="XP_018495541.1">
    <property type="nucleotide sequence ID" value="XM_018640025.1"/>
</dbReference>
<gene>
    <name evidence="9" type="primary">LOC100907749</name>
</gene>
<feature type="repeat" description="WD" evidence="4">
    <location>
        <begin position="203"/>
        <end position="242"/>
    </location>
</feature>
<protein>
    <submittedName>
        <fullName evidence="9">F-box/WD repeat-containing protein 1A</fullName>
    </submittedName>
</protein>
<dbReference type="SMART" id="SM00256">
    <property type="entry name" value="FBOX"/>
    <property type="match status" value="1"/>
</dbReference>
<keyword evidence="1 4" id="KW-0853">WD repeat</keyword>
<dbReference type="InterPro" id="IPR001680">
    <property type="entry name" value="WD40_rpt"/>
</dbReference>
<dbReference type="FunFam" id="2.130.10.10:FF:000004">
    <property type="entry name" value="F-box/WD repeat-containing protein 11 isoform X2"/>
    <property type="match status" value="1"/>
</dbReference>
<feature type="repeat" description="WD" evidence="4">
    <location>
        <begin position="326"/>
        <end position="365"/>
    </location>
</feature>
<evidence type="ECO:0000256" key="1">
    <source>
        <dbReference type="ARBA" id="ARBA00022574"/>
    </source>
</evidence>
<sequence>MDTIASGDSMGGSGDQMQVMDFLSRRVPIETRPEDKDHLRGALDSFGRCSEDDQVAFVEKLLSLMGHDQHSRVCSTLMPMLQRDFISLLPKKGLDHLAEGILSYLDAKSLANAQCVSREWYRVIAAGMLWKKLIERQVRSDPQWRGLAERRGWIKYLFKHSHGNQHQNHLFYRKLYPTVVADINAIEENWKNGTPNLQKINCHSENSKGVYCLQYDDTKIVSGLRDNTVKIWDRRTLTSTHVLRGHAGSVLCLQYDDQVIISGSSDSTVKIWDVKTGDLVNNLLHHCEAVLHLRFTNGMMVTCSKDRSIAVWDLASPTEINLRRVLVGHRAAVNVVDFDERYIVSASGDRTIKVWNTSTCEFLRTLNGHRRGIACLQYRDRLVVSGSSDNTIRLWDIEYGTCLRTLEGHEELVRCIRFDSKRIVSGAYDGKIKVWDLNAALDQRSPANQLCIRTLVEHTGRVFRLQFDEFQIVSSSHDDTIVIWDFLNVEAPTTSGVANSSDNESNPESPRMRTALGSIDA</sequence>
<dbReference type="InterPro" id="IPR050995">
    <property type="entry name" value="WD-F-box_domain-protein"/>
</dbReference>
<dbReference type="Gene3D" id="6.10.250.1840">
    <property type="match status" value="1"/>
</dbReference>
<feature type="repeat" description="WD" evidence="4">
    <location>
        <begin position="366"/>
        <end position="405"/>
    </location>
</feature>
<evidence type="ECO:0000256" key="5">
    <source>
        <dbReference type="SAM" id="MobiDB-lite"/>
    </source>
</evidence>
<feature type="repeat" description="WD" evidence="4">
    <location>
        <begin position="406"/>
        <end position="445"/>
    </location>
</feature>
<proteinExistence type="predicted"/>
<evidence type="ECO:0000259" key="6">
    <source>
        <dbReference type="SMART" id="SM00256"/>
    </source>
</evidence>
<feature type="domain" description="D" evidence="7">
    <location>
        <begin position="43"/>
        <end position="82"/>
    </location>
</feature>
<feature type="domain" description="F-box" evidence="6">
    <location>
        <begin position="94"/>
        <end position="133"/>
    </location>
</feature>
<dbReference type="GeneID" id="100907749"/>
<evidence type="ECO:0000256" key="3">
    <source>
        <dbReference type="ARBA" id="ARBA00022786"/>
    </source>
</evidence>
<dbReference type="InterPro" id="IPR001810">
    <property type="entry name" value="F-box_dom"/>
</dbReference>
<feature type="compositionally biased region" description="Low complexity" evidence="5">
    <location>
        <begin position="499"/>
        <end position="509"/>
    </location>
</feature>
<dbReference type="GO" id="GO:0046983">
    <property type="term" value="F:protein dimerization activity"/>
    <property type="evidence" value="ECO:0007669"/>
    <property type="project" value="InterPro"/>
</dbReference>
<feature type="repeat" description="WD" evidence="4">
    <location>
        <begin position="455"/>
        <end position="494"/>
    </location>
</feature>
<dbReference type="PROSITE" id="PS50294">
    <property type="entry name" value="WD_REPEATS_REGION"/>
    <property type="match status" value="4"/>
</dbReference>
<accession>A0AAJ7L6R7</accession>
<evidence type="ECO:0000259" key="7">
    <source>
        <dbReference type="SMART" id="SM01028"/>
    </source>
</evidence>
<dbReference type="CDD" id="cd00200">
    <property type="entry name" value="WD40"/>
    <property type="match status" value="1"/>
</dbReference>
<dbReference type="PROSITE" id="PS00678">
    <property type="entry name" value="WD_REPEATS_1"/>
    <property type="match status" value="5"/>
</dbReference>
<dbReference type="Pfam" id="PF12937">
    <property type="entry name" value="F-box-like"/>
    <property type="match status" value="1"/>
</dbReference>
<dbReference type="SMART" id="SM01028">
    <property type="entry name" value="Beta-TrCP_D"/>
    <property type="match status" value="1"/>
</dbReference>
<dbReference type="InterPro" id="IPR015943">
    <property type="entry name" value="WD40/YVTN_repeat-like_dom_sf"/>
</dbReference>
<dbReference type="Gene3D" id="2.130.10.10">
    <property type="entry name" value="YVTN repeat-like/Quinoprotein amine dehydrogenase"/>
    <property type="match status" value="1"/>
</dbReference>
<dbReference type="SMART" id="SM00320">
    <property type="entry name" value="WD40"/>
    <property type="match status" value="7"/>
</dbReference>
<evidence type="ECO:0000256" key="2">
    <source>
        <dbReference type="ARBA" id="ARBA00022737"/>
    </source>
</evidence>
<dbReference type="InterPro" id="IPR036047">
    <property type="entry name" value="F-box-like_dom_sf"/>
</dbReference>